<evidence type="ECO:0000256" key="1">
    <source>
        <dbReference type="SAM" id="MobiDB-lite"/>
    </source>
</evidence>
<proteinExistence type="predicted"/>
<feature type="region of interest" description="Disordered" evidence="1">
    <location>
        <begin position="35"/>
        <end position="67"/>
    </location>
</feature>
<evidence type="ECO:0000313" key="2">
    <source>
        <dbReference type="EMBL" id="PLW33223.1"/>
    </source>
</evidence>
<gene>
    <name evidence="2" type="ORF">PCASD_09504</name>
</gene>
<sequence length="149" mass="16656">MRLRSERRSPSSSRTWTLTEQKCLTGRRGSIGAGAFHSADSSQLSPLTNLRQASQRPRSRVRVQRTVSNRADYSRLKNSRCCSSTNQPSTSSPDLFPSAPARVGCPATYCILCPNRITRSLWSSMFVVIIRDLWPVVSAKLAATWLHVF</sequence>
<reference evidence="2 3" key="1">
    <citation type="submission" date="2017-11" db="EMBL/GenBank/DDBJ databases">
        <title>De novo assembly and phasing of dikaryotic genomes from two isolates of Puccinia coronata f. sp. avenae, the causal agent of oat crown rust.</title>
        <authorList>
            <person name="Miller M.E."/>
            <person name="Zhang Y."/>
            <person name="Omidvar V."/>
            <person name="Sperschneider J."/>
            <person name="Schwessinger B."/>
            <person name="Raley C."/>
            <person name="Palmer J.M."/>
            <person name="Garnica D."/>
            <person name="Upadhyaya N."/>
            <person name="Rathjen J."/>
            <person name="Taylor J.M."/>
            <person name="Park R.F."/>
            <person name="Dodds P.N."/>
            <person name="Hirsch C.D."/>
            <person name="Kianian S.F."/>
            <person name="Figueroa M."/>
        </authorList>
    </citation>
    <scope>NUCLEOTIDE SEQUENCE [LARGE SCALE GENOMIC DNA]</scope>
    <source>
        <strain evidence="2">12SD80</strain>
    </source>
</reference>
<evidence type="ECO:0000313" key="3">
    <source>
        <dbReference type="Proteomes" id="UP000235392"/>
    </source>
</evidence>
<dbReference type="Proteomes" id="UP000235392">
    <property type="component" value="Unassembled WGS sequence"/>
</dbReference>
<accession>A0A2N5U633</accession>
<protein>
    <submittedName>
        <fullName evidence="2">Uncharacterized protein</fullName>
    </submittedName>
</protein>
<dbReference type="AlphaFoldDB" id="A0A2N5U633"/>
<name>A0A2N5U633_9BASI</name>
<dbReference type="EMBL" id="PGCI01000225">
    <property type="protein sequence ID" value="PLW33223.1"/>
    <property type="molecule type" value="Genomic_DNA"/>
</dbReference>
<organism evidence="2 3">
    <name type="scientific">Puccinia coronata f. sp. avenae</name>
    <dbReference type="NCBI Taxonomy" id="200324"/>
    <lineage>
        <taxon>Eukaryota</taxon>
        <taxon>Fungi</taxon>
        <taxon>Dikarya</taxon>
        <taxon>Basidiomycota</taxon>
        <taxon>Pucciniomycotina</taxon>
        <taxon>Pucciniomycetes</taxon>
        <taxon>Pucciniales</taxon>
        <taxon>Pucciniaceae</taxon>
        <taxon>Puccinia</taxon>
    </lineage>
</organism>
<feature type="compositionally biased region" description="Polar residues" evidence="1">
    <location>
        <begin position="39"/>
        <end position="50"/>
    </location>
</feature>
<comment type="caution">
    <text evidence="2">The sequence shown here is derived from an EMBL/GenBank/DDBJ whole genome shotgun (WGS) entry which is preliminary data.</text>
</comment>